<sequence length="223" mass="23556">MGLAKVAFILLTISLLPPPRAVLGDFLSPLSPLLSPVLNGLCDTVKCGEGSCEVSLNHSLGFICKCNQGWSQLHLGDHFKFLPCIIPNCSLNYSCTKDSGAPAPAPAPLPPPPSNLSVFDPCMWAFCGGGECSSVASTYEHKCNCKEGFTNLFNSTTFPCYRDCSIGADCVNLGINLSNSTSSAASPPNIHADANSSAADPFAGKKMLWLYMLTISLAMVLVM</sequence>
<reference evidence="2" key="2">
    <citation type="submission" date="2023-04" db="EMBL/GenBank/DDBJ databases">
        <authorList>
            <person name="Bruccoleri R.E."/>
            <person name="Oakeley E.J."/>
            <person name="Faust A.-M."/>
            <person name="Dessus-Babus S."/>
            <person name="Altorfer M."/>
            <person name="Burckhardt D."/>
            <person name="Oertli M."/>
            <person name="Naumann U."/>
            <person name="Petersen F."/>
            <person name="Wong J."/>
        </authorList>
    </citation>
    <scope>NUCLEOTIDE SEQUENCE</scope>
    <source>
        <strain evidence="2">GSM-AAB239-AS_SAM_17_03QT</strain>
        <tissue evidence="2">Leaf</tissue>
    </source>
</reference>
<protein>
    <submittedName>
        <fullName evidence="2">Uncharacterized protein</fullName>
    </submittedName>
</protein>
<dbReference type="PANTHER" id="PTHR33881">
    <property type="entry name" value="NEUROGENIC LOCUS NOTCH-LIKE PROTEIN"/>
    <property type="match status" value="1"/>
</dbReference>
<feature type="chain" id="PRO_5043522796" evidence="1">
    <location>
        <begin position="22"/>
        <end position="223"/>
    </location>
</feature>
<feature type="signal peptide" evidence="1">
    <location>
        <begin position="1"/>
        <end position="21"/>
    </location>
</feature>
<evidence type="ECO:0000313" key="3">
    <source>
        <dbReference type="Proteomes" id="UP001140949"/>
    </source>
</evidence>
<dbReference type="PANTHER" id="PTHR33881:SF17">
    <property type="entry name" value="EGF-LIKE DOMAIN-CONTAINING PROTEIN"/>
    <property type="match status" value="1"/>
</dbReference>
<dbReference type="Proteomes" id="UP001140949">
    <property type="component" value="Unassembled WGS sequence"/>
</dbReference>
<reference evidence="2" key="1">
    <citation type="journal article" date="2023" name="GigaByte">
        <title>Genome assembly of the bearded iris, Iris pallida Lam.</title>
        <authorList>
            <person name="Bruccoleri R.E."/>
            <person name="Oakeley E.J."/>
            <person name="Faust A.M.E."/>
            <person name="Altorfer M."/>
            <person name="Dessus-Babus S."/>
            <person name="Burckhardt D."/>
            <person name="Oertli M."/>
            <person name="Naumann U."/>
            <person name="Petersen F."/>
            <person name="Wong J."/>
        </authorList>
    </citation>
    <scope>NUCLEOTIDE SEQUENCE</scope>
    <source>
        <strain evidence="2">GSM-AAB239-AS_SAM_17_03QT</strain>
    </source>
</reference>
<proteinExistence type="predicted"/>
<name>A0AAX6EXF4_IRIPA</name>
<evidence type="ECO:0000313" key="2">
    <source>
        <dbReference type="EMBL" id="KAJ6808832.1"/>
    </source>
</evidence>
<accession>A0AAX6EXF4</accession>
<keyword evidence="3" id="KW-1185">Reference proteome</keyword>
<dbReference type="EMBL" id="JANAVB010033219">
    <property type="protein sequence ID" value="KAJ6808832.1"/>
    <property type="molecule type" value="Genomic_DNA"/>
</dbReference>
<organism evidence="2 3">
    <name type="scientific">Iris pallida</name>
    <name type="common">Sweet iris</name>
    <dbReference type="NCBI Taxonomy" id="29817"/>
    <lineage>
        <taxon>Eukaryota</taxon>
        <taxon>Viridiplantae</taxon>
        <taxon>Streptophyta</taxon>
        <taxon>Embryophyta</taxon>
        <taxon>Tracheophyta</taxon>
        <taxon>Spermatophyta</taxon>
        <taxon>Magnoliopsida</taxon>
        <taxon>Liliopsida</taxon>
        <taxon>Asparagales</taxon>
        <taxon>Iridaceae</taxon>
        <taxon>Iridoideae</taxon>
        <taxon>Irideae</taxon>
        <taxon>Iris</taxon>
    </lineage>
</organism>
<dbReference type="AlphaFoldDB" id="A0AAX6EXF4"/>
<gene>
    <name evidence="2" type="ORF">M6B38_165835</name>
</gene>
<comment type="caution">
    <text evidence="2">The sequence shown here is derived from an EMBL/GenBank/DDBJ whole genome shotgun (WGS) entry which is preliminary data.</text>
</comment>
<evidence type="ECO:0000256" key="1">
    <source>
        <dbReference type="SAM" id="SignalP"/>
    </source>
</evidence>
<keyword evidence="1" id="KW-0732">Signal</keyword>